<gene>
    <name evidence="8" type="ORF">SA2016_2132</name>
</gene>
<evidence type="ECO:0000256" key="5">
    <source>
        <dbReference type="PIRSR" id="PIRSR000097-2"/>
    </source>
</evidence>
<dbReference type="OrthoDB" id="9804790at2"/>
<dbReference type="InterPro" id="IPR036812">
    <property type="entry name" value="NAD(P)_OxRdtase_dom_sf"/>
</dbReference>
<dbReference type="SUPFAM" id="SSF51430">
    <property type="entry name" value="NAD(P)-linked oxidoreductase"/>
    <property type="match status" value="1"/>
</dbReference>
<keyword evidence="3" id="KW-0560">Oxidoreductase</keyword>
<dbReference type="PIRSF" id="PIRSF000097">
    <property type="entry name" value="AKR"/>
    <property type="match status" value="1"/>
</dbReference>
<dbReference type="GO" id="GO:0016616">
    <property type="term" value="F:oxidoreductase activity, acting on the CH-OH group of donors, NAD or NADP as acceptor"/>
    <property type="evidence" value="ECO:0007669"/>
    <property type="project" value="UniProtKB-ARBA"/>
</dbReference>
<dbReference type="PANTHER" id="PTHR43827">
    <property type="entry name" value="2,5-DIKETO-D-GLUCONIC ACID REDUCTASE"/>
    <property type="match status" value="1"/>
</dbReference>
<dbReference type="KEGG" id="satk:SA2016_2132"/>
<dbReference type="AlphaFoldDB" id="A0A127A1N6"/>
<reference evidence="8 9" key="1">
    <citation type="submission" date="2016-02" db="EMBL/GenBank/DDBJ databases">
        <title>Complete genome of Sinomonas atrocyanea KCTC 3377.</title>
        <authorList>
            <person name="Kim K.M."/>
        </authorList>
    </citation>
    <scope>NUCLEOTIDE SEQUENCE [LARGE SCALE GENOMIC DNA]</scope>
    <source>
        <strain evidence="8 9">KCTC 3377</strain>
    </source>
</reference>
<dbReference type="Proteomes" id="UP000070134">
    <property type="component" value="Chromosome"/>
</dbReference>
<organism evidence="8 9">
    <name type="scientific">Sinomonas atrocyanea</name>
    <dbReference type="NCBI Taxonomy" id="37927"/>
    <lineage>
        <taxon>Bacteria</taxon>
        <taxon>Bacillati</taxon>
        <taxon>Actinomycetota</taxon>
        <taxon>Actinomycetes</taxon>
        <taxon>Micrococcales</taxon>
        <taxon>Micrococcaceae</taxon>
        <taxon>Sinomonas</taxon>
    </lineage>
</organism>
<dbReference type="RefSeq" id="WP_066497891.1">
    <property type="nucleotide sequence ID" value="NZ_BJMO01000047.1"/>
</dbReference>
<dbReference type="InterPro" id="IPR020471">
    <property type="entry name" value="AKR"/>
</dbReference>
<evidence type="ECO:0000256" key="3">
    <source>
        <dbReference type="ARBA" id="ARBA00023002"/>
    </source>
</evidence>
<dbReference type="STRING" id="37927.SA2016_2132"/>
<evidence type="ECO:0000259" key="7">
    <source>
        <dbReference type="Pfam" id="PF00248"/>
    </source>
</evidence>
<evidence type="ECO:0000256" key="4">
    <source>
        <dbReference type="PIRSR" id="PIRSR000097-1"/>
    </source>
</evidence>
<dbReference type="FunFam" id="3.20.20.100:FF:000015">
    <property type="entry name" value="Oxidoreductase, aldo/keto reductase family"/>
    <property type="match status" value="1"/>
</dbReference>
<feature type="binding site" evidence="5">
    <location>
        <position position="117"/>
    </location>
    <ligand>
        <name>substrate</name>
    </ligand>
</feature>
<protein>
    <submittedName>
        <fullName evidence="8">Oxidoreductase</fullName>
    </submittedName>
</protein>
<accession>A0A127A1N6</accession>
<name>A0A127A1N6_9MICC</name>
<dbReference type="PROSITE" id="PS00798">
    <property type="entry name" value="ALDOKETO_REDUCTASE_1"/>
    <property type="match status" value="1"/>
</dbReference>
<dbReference type="PANTHER" id="PTHR43827:SF3">
    <property type="entry name" value="NADP-DEPENDENT OXIDOREDUCTASE DOMAIN-CONTAINING PROTEIN"/>
    <property type="match status" value="1"/>
</dbReference>
<proteinExistence type="inferred from homology"/>
<comment type="similarity">
    <text evidence="1">Belongs to the aldo/keto reductase family.</text>
</comment>
<dbReference type="PATRIC" id="fig|37927.3.peg.2190"/>
<keyword evidence="2" id="KW-0521">NADP</keyword>
<feature type="active site" description="Proton donor" evidence="4">
    <location>
        <position position="51"/>
    </location>
</feature>
<evidence type="ECO:0000256" key="1">
    <source>
        <dbReference type="ARBA" id="ARBA00007905"/>
    </source>
</evidence>
<evidence type="ECO:0000313" key="8">
    <source>
        <dbReference type="EMBL" id="AMM32801.1"/>
    </source>
</evidence>
<dbReference type="PROSITE" id="PS00062">
    <property type="entry name" value="ALDOKETO_REDUCTASE_2"/>
    <property type="match status" value="1"/>
</dbReference>
<dbReference type="Pfam" id="PF00248">
    <property type="entry name" value="Aldo_ket_red"/>
    <property type="match status" value="1"/>
</dbReference>
<feature type="site" description="Lowers pKa of active site Tyr" evidence="6">
    <location>
        <position position="84"/>
    </location>
</feature>
<feature type="domain" description="NADP-dependent oxidoreductase" evidence="7">
    <location>
        <begin position="24"/>
        <end position="268"/>
    </location>
</feature>
<evidence type="ECO:0000256" key="6">
    <source>
        <dbReference type="PIRSR" id="PIRSR000097-3"/>
    </source>
</evidence>
<dbReference type="EMBL" id="CP014518">
    <property type="protein sequence ID" value="AMM32801.1"/>
    <property type="molecule type" value="Genomic_DNA"/>
</dbReference>
<keyword evidence="9" id="KW-1185">Reference proteome</keyword>
<evidence type="ECO:0000256" key="2">
    <source>
        <dbReference type="ARBA" id="ARBA00022857"/>
    </source>
</evidence>
<dbReference type="PRINTS" id="PR00069">
    <property type="entry name" value="ALDKETRDTASE"/>
</dbReference>
<dbReference type="Gene3D" id="3.20.20.100">
    <property type="entry name" value="NADP-dependent oxidoreductase domain"/>
    <property type="match status" value="1"/>
</dbReference>
<dbReference type="InterPro" id="IPR023210">
    <property type="entry name" value="NADP_OxRdtase_dom"/>
</dbReference>
<dbReference type="InterPro" id="IPR018170">
    <property type="entry name" value="Aldo/ket_reductase_CS"/>
</dbReference>
<evidence type="ECO:0000313" key="9">
    <source>
        <dbReference type="Proteomes" id="UP000070134"/>
    </source>
</evidence>
<sequence>MIASPTVPLARGVAIPQLGFGLYKVPPEDAERLAGDAIAAGYRSLDTAAMYGNEAGVGRAVRRAMSDDAPSGRLDRTELFVTTKIWNTDQGYDAALRAFDRSQAELGLDVVDLCLIHWPCPRRDLYVDTYRALIRLREDGRVRAVGVSNFQPEHLRRLVDATGEVPAVNQVELHPWLQQRELRALHAELGVATEAWSPLARGHILEDPVLRGIAEAHGVSVAQAVIRWHLEEGTIVIPKASSPQRIRENADVFGFALTDGERERIAGLDRGFRSGSHPDDVN</sequence>